<reference evidence="10 11" key="1">
    <citation type="submission" date="2023-11" db="EMBL/GenBank/DDBJ databases">
        <title>Peredibacter starrii A3.12.</title>
        <authorList>
            <person name="Mitchell R.J."/>
        </authorList>
    </citation>
    <scope>NUCLEOTIDE SEQUENCE [LARGE SCALE GENOMIC DNA]</scope>
    <source>
        <strain evidence="10 11">A3.12</strain>
    </source>
</reference>
<dbReference type="InterPro" id="IPR008948">
    <property type="entry name" value="L-Aspartase-like"/>
</dbReference>
<comment type="PTM">
    <text evidence="6">Contains an active site 4-methylidene-imidazol-5-one (MIO), which is formed autocatalytically by cyclization and dehydration of residues Ala-Ser-Gly.</text>
</comment>
<dbReference type="PANTHER" id="PTHR10362">
    <property type="entry name" value="HISTIDINE AMMONIA-LYASE"/>
    <property type="match status" value="1"/>
</dbReference>
<dbReference type="NCBIfam" id="TIGR01225">
    <property type="entry name" value="hutH"/>
    <property type="match status" value="1"/>
</dbReference>
<protein>
    <recommendedName>
        <fullName evidence="2 6">Histidine ammonia-lyase</fullName>
        <shortName evidence="6">Histidase</shortName>
        <ecNumber evidence="2 6">4.3.1.3</ecNumber>
    </recommendedName>
</protein>
<keyword evidence="3 6" id="KW-0369">Histidine metabolism</keyword>
<dbReference type="GO" id="GO:0004397">
    <property type="term" value="F:histidine ammonia-lyase activity"/>
    <property type="evidence" value="ECO:0007669"/>
    <property type="project" value="UniProtKB-UniRule"/>
</dbReference>
<dbReference type="EC" id="4.3.1.3" evidence="2 6"/>
<dbReference type="Pfam" id="PF00221">
    <property type="entry name" value="Lyase_aromatic"/>
    <property type="match status" value="1"/>
</dbReference>
<dbReference type="NCBIfam" id="NF006871">
    <property type="entry name" value="PRK09367.1"/>
    <property type="match status" value="1"/>
</dbReference>
<evidence type="ECO:0000256" key="1">
    <source>
        <dbReference type="ARBA" id="ARBA00005113"/>
    </source>
</evidence>
<dbReference type="HAMAP" id="MF_00229">
    <property type="entry name" value="His_ammonia_lyase"/>
    <property type="match status" value="1"/>
</dbReference>
<keyword evidence="11" id="KW-1185">Reference proteome</keyword>
<dbReference type="InterPro" id="IPR022313">
    <property type="entry name" value="Phe/His_NH3-lyase_AS"/>
</dbReference>
<dbReference type="Gene3D" id="1.20.200.10">
    <property type="entry name" value="Fumarase/aspartase (Central domain)"/>
    <property type="match status" value="1"/>
</dbReference>
<dbReference type="FunFam" id="1.10.275.10:FF:000005">
    <property type="entry name" value="Histidine ammonia-lyase"/>
    <property type="match status" value="1"/>
</dbReference>
<dbReference type="RefSeq" id="WP_321395698.1">
    <property type="nucleotide sequence ID" value="NZ_CP139487.1"/>
</dbReference>
<evidence type="ECO:0000256" key="9">
    <source>
        <dbReference type="RuleBase" id="RU004480"/>
    </source>
</evidence>
<evidence type="ECO:0000256" key="3">
    <source>
        <dbReference type="ARBA" id="ARBA00022808"/>
    </source>
</evidence>
<dbReference type="PROSITE" id="PS00488">
    <property type="entry name" value="PAL_HISTIDASE"/>
    <property type="match status" value="1"/>
</dbReference>
<evidence type="ECO:0000256" key="5">
    <source>
        <dbReference type="ARBA" id="ARBA00049269"/>
    </source>
</evidence>
<evidence type="ECO:0000256" key="6">
    <source>
        <dbReference type="HAMAP-Rule" id="MF_00229"/>
    </source>
</evidence>
<evidence type="ECO:0000256" key="4">
    <source>
        <dbReference type="ARBA" id="ARBA00023239"/>
    </source>
</evidence>
<dbReference type="KEGG" id="psti:SOO65_01250"/>
<comment type="similarity">
    <text evidence="6 7">Belongs to the PAL/histidase family.</text>
</comment>
<comment type="catalytic activity">
    <reaction evidence="5 6 8">
        <text>L-histidine = trans-urocanate + NH4(+)</text>
        <dbReference type="Rhea" id="RHEA:21232"/>
        <dbReference type="ChEBI" id="CHEBI:17771"/>
        <dbReference type="ChEBI" id="CHEBI:28938"/>
        <dbReference type="ChEBI" id="CHEBI:57595"/>
        <dbReference type="EC" id="4.3.1.3"/>
    </reaction>
</comment>
<keyword evidence="4 6" id="KW-0456">Lyase</keyword>
<evidence type="ECO:0000313" key="11">
    <source>
        <dbReference type="Proteomes" id="UP001324634"/>
    </source>
</evidence>
<organism evidence="10 11">
    <name type="scientific">Peredibacter starrii</name>
    <dbReference type="NCBI Taxonomy" id="28202"/>
    <lineage>
        <taxon>Bacteria</taxon>
        <taxon>Pseudomonadati</taxon>
        <taxon>Bdellovibrionota</taxon>
        <taxon>Bacteriovoracia</taxon>
        <taxon>Bacteriovoracales</taxon>
        <taxon>Bacteriovoracaceae</taxon>
        <taxon>Peredibacter</taxon>
    </lineage>
</organism>
<dbReference type="FunFam" id="1.20.200.10:FF:000003">
    <property type="entry name" value="Histidine ammonia-lyase"/>
    <property type="match status" value="1"/>
</dbReference>
<dbReference type="Gene3D" id="1.10.275.10">
    <property type="entry name" value="Fumarase/aspartase (N-terminal domain)"/>
    <property type="match status" value="1"/>
</dbReference>
<keyword evidence="6" id="KW-0963">Cytoplasm</keyword>
<dbReference type="InterPro" id="IPR001106">
    <property type="entry name" value="Aromatic_Lyase"/>
</dbReference>
<dbReference type="GO" id="GO:0006548">
    <property type="term" value="P:L-histidine catabolic process"/>
    <property type="evidence" value="ECO:0007669"/>
    <property type="project" value="UniProtKB-UniRule"/>
</dbReference>
<dbReference type="CDD" id="cd00332">
    <property type="entry name" value="PAL-HAL"/>
    <property type="match status" value="1"/>
</dbReference>
<dbReference type="InterPro" id="IPR024083">
    <property type="entry name" value="Fumarase/histidase_N"/>
</dbReference>
<dbReference type="AlphaFoldDB" id="A0AAX4HQE3"/>
<dbReference type="GO" id="GO:0005737">
    <property type="term" value="C:cytoplasm"/>
    <property type="evidence" value="ECO:0007669"/>
    <property type="project" value="UniProtKB-SubCell"/>
</dbReference>
<sequence>MLNFDKAKVFKLNGTNLTLEDLAFIAKAKAGEVKLEIEAAAWDKMHKSRQVVLDIVKKGKPVYGINTGFGALASKQIAVEDLEQLQYNLIRSHCTGVGRPFNRTVTRAIMLSRANCLIQGFSGVTPDTIALLFDFINYDINPVIPEKGSVGASGDLAPLSHIALALIGEGEVEYGGKIVKSDFAIHQIGKTPAKLGAKDGLALINGTSVMLALGALALWDAKRIVKQADIIASLTLDAVRGTPAAYDARISMLKPQPGQVDVSRNMLTLIKGSEIAVSHKDDGKVQDPYSLRCIPQVHGACRQTIRHAEEVLNIELNSVTDNPLVFIETGDVISGGNFHGEALALCMDYLAMGLSEIANIAERRVEKMMNPSFSDLPAFLTKNSGLNSGLMIAHVTMAALASENKYLCHPASVDSIPTSTDKEDHVSMGVTAGRKLHEVVSNVQNCLAIELLCNTQGIEFLRPMKSSVAIEKAYSLVRKHVQPIGEDRIFHKDIENLTKLVQSEELIKEVEAVVGPLA</sequence>
<comment type="pathway">
    <text evidence="1 6 8">Amino-acid degradation; L-histidine degradation into L-glutamate; N-formimidoyl-L-glutamate from L-histidine: step 1/3.</text>
</comment>
<dbReference type="Proteomes" id="UP001324634">
    <property type="component" value="Chromosome"/>
</dbReference>
<evidence type="ECO:0000256" key="8">
    <source>
        <dbReference type="RuleBase" id="RU004479"/>
    </source>
</evidence>
<feature type="modified residue" description="2,3-didehydroalanine (Ser)" evidence="6">
    <location>
        <position position="153"/>
    </location>
</feature>
<evidence type="ECO:0000313" key="10">
    <source>
        <dbReference type="EMBL" id="WPU65367.1"/>
    </source>
</evidence>
<dbReference type="SUPFAM" id="SSF48557">
    <property type="entry name" value="L-aspartase-like"/>
    <property type="match status" value="1"/>
</dbReference>
<proteinExistence type="inferred from homology"/>
<accession>A0AAX4HQE3</accession>
<comment type="subcellular location">
    <subcellularLocation>
        <location evidence="6 9">Cytoplasm</location>
    </subcellularLocation>
</comment>
<dbReference type="InterPro" id="IPR005921">
    <property type="entry name" value="HutH"/>
</dbReference>
<evidence type="ECO:0000256" key="7">
    <source>
        <dbReference type="RuleBase" id="RU003954"/>
    </source>
</evidence>
<dbReference type="EMBL" id="CP139487">
    <property type="protein sequence ID" value="WPU65367.1"/>
    <property type="molecule type" value="Genomic_DNA"/>
</dbReference>
<name>A0AAX4HQE3_9BACT</name>
<gene>
    <name evidence="6 10" type="primary">hutH</name>
    <name evidence="10" type="ORF">SOO65_01250</name>
</gene>
<evidence type="ECO:0000256" key="2">
    <source>
        <dbReference type="ARBA" id="ARBA00012994"/>
    </source>
</evidence>
<feature type="cross-link" description="5-imidazolinone (Ala-Gly)" evidence="6">
    <location>
        <begin position="152"/>
        <end position="154"/>
    </location>
</feature>